<evidence type="ECO:0000313" key="3">
    <source>
        <dbReference type="Proteomes" id="UP000076502"/>
    </source>
</evidence>
<accession>A0A154PGJ0</accession>
<feature type="compositionally biased region" description="Basic and acidic residues" evidence="1">
    <location>
        <begin position="70"/>
        <end position="113"/>
    </location>
</feature>
<feature type="region of interest" description="Disordered" evidence="1">
    <location>
        <begin position="1"/>
        <end position="25"/>
    </location>
</feature>
<feature type="compositionally biased region" description="Polar residues" evidence="1">
    <location>
        <begin position="224"/>
        <end position="241"/>
    </location>
</feature>
<feature type="compositionally biased region" description="Basic and acidic residues" evidence="1">
    <location>
        <begin position="247"/>
        <end position="260"/>
    </location>
</feature>
<protein>
    <submittedName>
        <fullName evidence="2">Uncharacterized protein</fullName>
    </submittedName>
</protein>
<proteinExistence type="predicted"/>
<gene>
    <name evidence="2" type="ORF">WN55_01632</name>
</gene>
<keyword evidence="3" id="KW-1185">Reference proteome</keyword>
<sequence length="559" mass="63627">SVKTVTRGNRYNPLSRESPKSDTRLEKQIATVTSTEVLHPTSGGIIGNGIKYIMFPLHLLRFCIFGTSSESKDSNDKSSEESRKISKSNSHSETKNTSPREKDSKKDSKRDNEESTDELVTAAEDSDSSTDQWSTARTTMIMNMSMDNDNIDRSMSFAALEEPMDISMEEHIYEKSHIGTKTSRDNRALGNVLDTTESASSRSHVDKQETNSSVDEEIARIFQKQCTSSDDENPSSYSQSLFRKRDKTKESDSLYHEKHNSYTSAVTRSKRLPQEIERERKKKTPSDAVVHQKRRKLSQDEDTNEKQSDRKTETKSRIEKRSSRQDTPSKSRTRSSRTPVKVKESKRRDVKYKETATQTDSAFSDDDVEMIPIDMNSTEKQFCCKYAAYRSLPLLYRGKEMERELNYTADNEDSHDGFTRIAHKQISSGSTSSISTDLGFDERVFITPETDIGMGRLHTNTYDTMIASRMCNRAPPGFPEIPQNPPITSYARINWKQCTVTAPLINNCYPSSVITGAIVPPAPSPMRHLYYDYPEFMDLPSNVNSSKILSNILRNNYYR</sequence>
<feature type="region of interest" description="Disordered" evidence="1">
    <location>
        <begin position="195"/>
        <end position="359"/>
    </location>
</feature>
<feature type="compositionally biased region" description="Basic and acidic residues" evidence="1">
    <location>
        <begin position="341"/>
        <end position="354"/>
    </location>
</feature>
<reference evidence="2 3" key="1">
    <citation type="submission" date="2015-07" db="EMBL/GenBank/DDBJ databases">
        <title>The genome of Dufourea novaeangliae.</title>
        <authorList>
            <person name="Pan H."/>
            <person name="Kapheim K."/>
        </authorList>
    </citation>
    <scope>NUCLEOTIDE SEQUENCE [LARGE SCALE GENOMIC DNA]</scope>
    <source>
        <strain evidence="2">0120121106</strain>
        <tissue evidence="2">Whole body</tissue>
    </source>
</reference>
<evidence type="ECO:0000256" key="1">
    <source>
        <dbReference type="SAM" id="MobiDB-lite"/>
    </source>
</evidence>
<evidence type="ECO:0000313" key="2">
    <source>
        <dbReference type="EMBL" id="KZC10932.1"/>
    </source>
</evidence>
<dbReference type="OrthoDB" id="7635548at2759"/>
<name>A0A154PGJ0_DUFNO</name>
<feature type="non-terminal residue" evidence="2">
    <location>
        <position position="1"/>
    </location>
</feature>
<organism evidence="2 3">
    <name type="scientific">Dufourea novaeangliae</name>
    <name type="common">Sweat bee</name>
    <dbReference type="NCBI Taxonomy" id="178035"/>
    <lineage>
        <taxon>Eukaryota</taxon>
        <taxon>Metazoa</taxon>
        <taxon>Ecdysozoa</taxon>
        <taxon>Arthropoda</taxon>
        <taxon>Hexapoda</taxon>
        <taxon>Insecta</taxon>
        <taxon>Pterygota</taxon>
        <taxon>Neoptera</taxon>
        <taxon>Endopterygota</taxon>
        <taxon>Hymenoptera</taxon>
        <taxon>Apocrita</taxon>
        <taxon>Aculeata</taxon>
        <taxon>Apoidea</taxon>
        <taxon>Anthophila</taxon>
        <taxon>Halictidae</taxon>
        <taxon>Rophitinae</taxon>
        <taxon>Dufourea</taxon>
    </lineage>
</organism>
<feature type="compositionally biased region" description="Basic and acidic residues" evidence="1">
    <location>
        <begin position="304"/>
        <end position="329"/>
    </location>
</feature>
<dbReference type="AlphaFoldDB" id="A0A154PGJ0"/>
<dbReference type="Proteomes" id="UP000076502">
    <property type="component" value="Unassembled WGS sequence"/>
</dbReference>
<dbReference type="EMBL" id="KQ434899">
    <property type="protein sequence ID" value="KZC10932.1"/>
    <property type="molecule type" value="Genomic_DNA"/>
</dbReference>
<feature type="region of interest" description="Disordered" evidence="1">
    <location>
        <begin position="68"/>
        <end position="133"/>
    </location>
</feature>